<feature type="transmembrane region" description="Helical" evidence="2">
    <location>
        <begin position="166"/>
        <end position="187"/>
    </location>
</feature>
<dbReference type="Proteomes" id="UP000777482">
    <property type="component" value="Unassembled WGS sequence"/>
</dbReference>
<dbReference type="EMBL" id="PUHQ01000013">
    <property type="protein sequence ID" value="KAG0664622.1"/>
    <property type="molecule type" value="Genomic_DNA"/>
</dbReference>
<feature type="transmembrane region" description="Helical" evidence="2">
    <location>
        <begin position="60"/>
        <end position="83"/>
    </location>
</feature>
<dbReference type="AlphaFoldDB" id="A0A9P6W759"/>
<feature type="compositionally biased region" description="Basic residues" evidence="1">
    <location>
        <begin position="233"/>
        <end position="246"/>
    </location>
</feature>
<keyword evidence="2" id="KW-0812">Transmembrane</keyword>
<gene>
    <name evidence="3" type="ORF">C6P46_001218</name>
</gene>
<evidence type="ECO:0000313" key="4">
    <source>
        <dbReference type="Proteomes" id="UP000777482"/>
    </source>
</evidence>
<comment type="caution">
    <text evidence="3">The sequence shown here is derived from an EMBL/GenBank/DDBJ whole genome shotgun (WGS) entry which is preliminary data.</text>
</comment>
<accession>A0A9P6W759</accession>
<feature type="transmembrane region" description="Helical" evidence="2">
    <location>
        <begin position="95"/>
        <end position="118"/>
    </location>
</feature>
<feature type="transmembrane region" description="Helical" evidence="2">
    <location>
        <begin position="26"/>
        <end position="48"/>
    </location>
</feature>
<name>A0A9P6W759_RHOMI</name>
<dbReference type="OrthoDB" id="3239304at2759"/>
<evidence type="ECO:0000256" key="1">
    <source>
        <dbReference type="SAM" id="MobiDB-lite"/>
    </source>
</evidence>
<organism evidence="3 4">
    <name type="scientific">Rhodotorula mucilaginosa</name>
    <name type="common">Yeast</name>
    <name type="synonym">Rhodotorula rubra</name>
    <dbReference type="NCBI Taxonomy" id="5537"/>
    <lineage>
        <taxon>Eukaryota</taxon>
        <taxon>Fungi</taxon>
        <taxon>Dikarya</taxon>
        <taxon>Basidiomycota</taxon>
        <taxon>Pucciniomycotina</taxon>
        <taxon>Microbotryomycetes</taxon>
        <taxon>Sporidiobolales</taxon>
        <taxon>Sporidiobolaceae</taxon>
        <taxon>Rhodotorula</taxon>
    </lineage>
</organism>
<protein>
    <submittedName>
        <fullName evidence="3">Uncharacterized protein</fullName>
    </submittedName>
</protein>
<reference evidence="3 4" key="1">
    <citation type="submission" date="2020-11" db="EMBL/GenBank/DDBJ databases">
        <title>Kefir isolates.</title>
        <authorList>
            <person name="Marcisauskas S."/>
            <person name="Kim Y."/>
            <person name="Blasche S."/>
        </authorList>
    </citation>
    <scope>NUCLEOTIDE SEQUENCE [LARGE SCALE GENOMIC DNA]</scope>
    <source>
        <strain evidence="3 4">KR</strain>
    </source>
</reference>
<feature type="region of interest" description="Disordered" evidence="1">
    <location>
        <begin position="218"/>
        <end position="246"/>
    </location>
</feature>
<keyword evidence="2" id="KW-0472">Membrane</keyword>
<evidence type="ECO:0000313" key="3">
    <source>
        <dbReference type="EMBL" id="KAG0664622.1"/>
    </source>
</evidence>
<evidence type="ECO:0000256" key="2">
    <source>
        <dbReference type="SAM" id="Phobius"/>
    </source>
</evidence>
<keyword evidence="4" id="KW-1185">Reference proteome</keyword>
<keyword evidence="2" id="KW-1133">Transmembrane helix</keyword>
<proteinExistence type="predicted"/>
<sequence length="246" mass="27927">MDPAFVPFQPSQVRHRRFCFCIPVRWGTWVLTAVTAVLSATIALATLLSLWSDDNDMPRLAAVQVVMVFVWSGLVIICGFGWVGTIMQKSAWVEWYYEFCWWHLWANVLFGFFGLLLFNMPLSRAESIASCYTVGITQEQLMHLAYKVTAERANAIAATCQNQTQLGVILIDLVWAVAILVELWLVLVVGHYTDELADRDAATQFGVDIENPNPPYHFAGIPPEEGYQPYHSAGKHSQRSHHRRRQ</sequence>